<protein>
    <submittedName>
        <fullName evidence="2">Uncharacterized protein</fullName>
    </submittedName>
</protein>
<gene>
    <name evidence="2" type="ORF">QYM36_013044</name>
</gene>
<evidence type="ECO:0000256" key="1">
    <source>
        <dbReference type="SAM" id="MobiDB-lite"/>
    </source>
</evidence>
<proteinExistence type="predicted"/>
<dbReference type="EMBL" id="JAVRJZ010000017">
    <property type="protein sequence ID" value="KAK2709246.1"/>
    <property type="molecule type" value="Genomic_DNA"/>
</dbReference>
<feature type="region of interest" description="Disordered" evidence="1">
    <location>
        <begin position="1"/>
        <end position="106"/>
    </location>
</feature>
<feature type="region of interest" description="Disordered" evidence="1">
    <location>
        <begin position="209"/>
        <end position="264"/>
    </location>
</feature>
<feature type="non-terminal residue" evidence="2">
    <location>
        <position position="1"/>
    </location>
</feature>
<organism evidence="2 3">
    <name type="scientific">Artemia franciscana</name>
    <name type="common">Brine shrimp</name>
    <name type="synonym">Artemia sanfranciscana</name>
    <dbReference type="NCBI Taxonomy" id="6661"/>
    <lineage>
        <taxon>Eukaryota</taxon>
        <taxon>Metazoa</taxon>
        <taxon>Ecdysozoa</taxon>
        <taxon>Arthropoda</taxon>
        <taxon>Crustacea</taxon>
        <taxon>Branchiopoda</taxon>
        <taxon>Anostraca</taxon>
        <taxon>Artemiidae</taxon>
        <taxon>Artemia</taxon>
    </lineage>
</organism>
<sequence length="280" mass="31164">FSTSCEMGASESTPTKVRTPLASPAMRPRISKAERISPKKEAKNKLSPKSERKQDTGKPHKNEKQVTFSDRVEKKKIGHLRQVSLPEKPGSPVLKSSLKSCKSYPTSPTDDRNFLFPEEDAGENFCDQRPNSSKRNGVYVSSMELKLGSDSSFAQSGQVLFVSDNTCVFTRNRKAIVPRPTSEHSTSLEFTAVKHIPVYVSTVDSLCNKKREKQTSEVETQTDDLLEVRQRPKRNESPLSRSRRSSGYASANGSPTVSRIELPDNVFAESINGTTELKPR</sequence>
<comment type="caution">
    <text evidence="2">The sequence shown here is derived from an EMBL/GenBank/DDBJ whole genome shotgun (WGS) entry which is preliminary data.</text>
</comment>
<feature type="compositionally biased region" description="Polar residues" evidence="1">
    <location>
        <begin position="1"/>
        <end position="16"/>
    </location>
</feature>
<reference evidence="2" key="1">
    <citation type="submission" date="2023-07" db="EMBL/GenBank/DDBJ databases">
        <title>Chromosome-level genome assembly of Artemia franciscana.</title>
        <authorList>
            <person name="Jo E."/>
        </authorList>
    </citation>
    <scope>NUCLEOTIDE SEQUENCE</scope>
    <source>
        <tissue evidence="2">Whole body</tissue>
    </source>
</reference>
<feature type="non-terminal residue" evidence="2">
    <location>
        <position position="280"/>
    </location>
</feature>
<feature type="compositionally biased region" description="Basic and acidic residues" evidence="1">
    <location>
        <begin position="31"/>
        <end position="75"/>
    </location>
</feature>
<feature type="compositionally biased region" description="Basic and acidic residues" evidence="1">
    <location>
        <begin position="226"/>
        <end position="236"/>
    </location>
</feature>
<dbReference type="Proteomes" id="UP001187531">
    <property type="component" value="Unassembled WGS sequence"/>
</dbReference>
<feature type="compositionally biased region" description="Polar residues" evidence="1">
    <location>
        <begin position="247"/>
        <end position="257"/>
    </location>
</feature>
<name>A0AA88HP59_ARTSF</name>
<evidence type="ECO:0000313" key="3">
    <source>
        <dbReference type="Proteomes" id="UP001187531"/>
    </source>
</evidence>
<evidence type="ECO:0000313" key="2">
    <source>
        <dbReference type="EMBL" id="KAK2709246.1"/>
    </source>
</evidence>
<dbReference type="AlphaFoldDB" id="A0AA88HP59"/>
<accession>A0AA88HP59</accession>
<keyword evidence="3" id="KW-1185">Reference proteome</keyword>
<feature type="compositionally biased region" description="Polar residues" evidence="1">
    <location>
        <begin position="97"/>
        <end position="106"/>
    </location>
</feature>